<accession>A0A076LR55</accession>
<organism evidence="1 2">
    <name type="scientific">Edwardsiella anguillarum ET080813</name>
    <dbReference type="NCBI Taxonomy" id="667120"/>
    <lineage>
        <taxon>Bacteria</taxon>
        <taxon>Pseudomonadati</taxon>
        <taxon>Pseudomonadota</taxon>
        <taxon>Gammaproteobacteria</taxon>
        <taxon>Enterobacterales</taxon>
        <taxon>Hafniaceae</taxon>
        <taxon>Edwardsiella</taxon>
    </lineage>
</organism>
<evidence type="ECO:0000313" key="2">
    <source>
        <dbReference type="Proteomes" id="UP000028681"/>
    </source>
</evidence>
<evidence type="ECO:0000313" key="1">
    <source>
        <dbReference type="EMBL" id="AIJ10486.1"/>
    </source>
</evidence>
<gene>
    <name evidence="1" type="ORF">ETEE_4080</name>
</gene>
<dbReference type="AlphaFoldDB" id="A0A076LR55"/>
<dbReference type="KEGG" id="ete:ETEE_4080"/>
<reference evidence="1 2" key="1">
    <citation type="journal article" date="2012" name="PLoS ONE">
        <title>Edwardsiella comparative phylogenomics reveal the new intra/inter-species taxonomic relationships, virulence evolution and niche adaptation mechanisms.</title>
        <authorList>
            <person name="Yang M."/>
            <person name="Lv Y."/>
            <person name="Xiao J."/>
            <person name="Wu H."/>
            <person name="Zheng H."/>
            <person name="Liu Q."/>
            <person name="Zhang Y."/>
            <person name="Wang Q."/>
        </authorList>
    </citation>
    <scope>NUCLEOTIDE SEQUENCE [LARGE SCALE GENOMIC DNA]</scope>
    <source>
        <strain evidence="2">080813</strain>
    </source>
</reference>
<proteinExistence type="predicted"/>
<dbReference type="EMBL" id="CP006664">
    <property type="protein sequence ID" value="AIJ10486.1"/>
    <property type="molecule type" value="Genomic_DNA"/>
</dbReference>
<sequence>MGKIDHGGEYGINYALAANYFHLASKFAINISITDDIGLNRKRSAATV</sequence>
<name>A0A076LR55_9GAMM</name>
<dbReference type="Proteomes" id="UP000028681">
    <property type="component" value="Chromosome"/>
</dbReference>
<protein>
    <submittedName>
        <fullName evidence="1">Uncharacterized protein</fullName>
    </submittedName>
</protein>
<dbReference type="HOGENOM" id="CLU_3152262_0_0_6"/>